<evidence type="ECO:0000313" key="3">
    <source>
        <dbReference type="Proteomes" id="UP000332933"/>
    </source>
</evidence>
<dbReference type="EMBL" id="VJMH01006384">
    <property type="protein sequence ID" value="KAF0690255.1"/>
    <property type="molecule type" value="Genomic_DNA"/>
</dbReference>
<accession>A0A485LA56</accession>
<organism evidence="2 3">
    <name type="scientific">Aphanomyces stellatus</name>
    <dbReference type="NCBI Taxonomy" id="120398"/>
    <lineage>
        <taxon>Eukaryota</taxon>
        <taxon>Sar</taxon>
        <taxon>Stramenopiles</taxon>
        <taxon>Oomycota</taxon>
        <taxon>Saprolegniomycetes</taxon>
        <taxon>Saprolegniales</taxon>
        <taxon>Verrucalvaceae</taxon>
        <taxon>Aphanomyces</taxon>
    </lineage>
</organism>
<dbReference type="PANTHER" id="PTHR46586">
    <property type="entry name" value="ANKYRIN REPEAT-CONTAINING PROTEIN"/>
    <property type="match status" value="1"/>
</dbReference>
<reference evidence="2 3" key="1">
    <citation type="submission" date="2019-03" db="EMBL/GenBank/DDBJ databases">
        <authorList>
            <person name="Gaulin E."/>
            <person name="Dumas B."/>
        </authorList>
    </citation>
    <scope>NUCLEOTIDE SEQUENCE [LARGE SCALE GENOMIC DNA]</scope>
    <source>
        <strain evidence="2">CBS 568.67</strain>
    </source>
</reference>
<evidence type="ECO:0000313" key="1">
    <source>
        <dbReference type="EMBL" id="KAF0690255.1"/>
    </source>
</evidence>
<keyword evidence="3" id="KW-1185">Reference proteome</keyword>
<gene>
    <name evidence="2" type="primary">Aste57867_18329</name>
    <name evidence="1" type="ORF">As57867_018267</name>
    <name evidence="2" type="ORF">ASTE57867_18329</name>
</gene>
<dbReference type="Proteomes" id="UP000332933">
    <property type="component" value="Unassembled WGS sequence"/>
</dbReference>
<protein>
    <submittedName>
        <fullName evidence="2">Aste57867_18329 protein</fullName>
    </submittedName>
</protein>
<dbReference type="EMBL" id="CAADRA010006405">
    <property type="protein sequence ID" value="VFT95065.1"/>
    <property type="molecule type" value="Genomic_DNA"/>
</dbReference>
<dbReference type="InterPro" id="IPR036770">
    <property type="entry name" value="Ankyrin_rpt-contain_sf"/>
</dbReference>
<dbReference type="AlphaFoldDB" id="A0A485LA56"/>
<dbReference type="Gene3D" id="1.25.40.20">
    <property type="entry name" value="Ankyrin repeat-containing domain"/>
    <property type="match status" value="1"/>
</dbReference>
<dbReference type="OrthoDB" id="67499at2759"/>
<dbReference type="InterPro" id="IPR052050">
    <property type="entry name" value="SecEffector_AnkRepeat"/>
</dbReference>
<sequence>MDSAATGGHLDMLKWLRKPTTAGCTTDAVGRAAVGNHWDVVMWLFANCTVGGTTKGPEMAAANGHLELPKWLLEMQKLPCSPHLASNVARLGDVDLLKWFVGKYPDVAAPRLLQSAVAGGNEATAQWILTYIHGVCPDCAVLEAKSNLQMTSLLVAAPNQRCRRRRAKRNHNHGMRPNDSSVLPTARVLFSNVRVLRLSGTFSCYRARPMLTIYCSYDISFTLFTPTIPREKTSPRTIAG</sequence>
<name>A0A485LA56_9STRA</name>
<dbReference type="PANTHER" id="PTHR46586:SF3">
    <property type="entry name" value="ANKYRIN REPEAT-CONTAINING PROTEIN"/>
    <property type="match status" value="1"/>
</dbReference>
<reference evidence="1" key="2">
    <citation type="submission" date="2019-06" db="EMBL/GenBank/DDBJ databases">
        <title>Genomics analysis of Aphanomyces spp. identifies a new class of oomycete effector associated with host adaptation.</title>
        <authorList>
            <person name="Gaulin E."/>
        </authorList>
    </citation>
    <scope>NUCLEOTIDE SEQUENCE</scope>
    <source>
        <strain evidence="1">CBS 578.67</strain>
    </source>
</reference>
<evidence type="ECO:0000313" key="2">
    <source>
        <dbReference type="EMBL" id="VFT95065.1"/>
    </source>
</evidence>
<proteinExistence type="predicted"/>